<keyword evidence="13" id="KW-0675">Receptor</keyword>
<reference evidence="14" key="1">
    <citation type="submission" date="2018-08" db="EMBL/GenBank/DDBJ databases">
        <authorList>
            <person name="Kim S.-J."/>
            <person name="Jung G.-Y."/>
        </authorList>
    </citation>
    <scope>NUCLEOTIDE SEQUENCE [LARGE SCALE GENOMIC DNA]</scope>
    <source>
        <strain evidence="14">GY_G</strain>
    </source>
</reference>
<dbReference type="PANTHER" id="PTHR47234">
    <property type="match status" value="1"/>
</dbReference>
<gene>
    <name evidence="13" type="ORF">DXH95_00685</name>
</gene>
<evidence type="ECO:0000256" key="3">
    <source>
        <dbReference type="ARBA" id="ARBA00022452"/>
    </source>
</evidence>
<feature type="domain" description="TonB-dependent receptor plug" evidence="12">
    <location>
        <begin position="66"/>
        <end position="185"/>
    </location>
</feature>
<comment type="subcellular location">
    <subcellularLocation>
        <location evidence="1 8">Cell outer membrane</location>
        <topology evidence="1 8">Multi-pass membrane protein</topology>
    </subcellularLocation>
</comment>
<dbReference type="PANTHER" id="PTHR47234:SF2">
    <property type="entry name" value="TONB-DEPENDENT RECEPTOR"/>
    <property type="match status" value="1"/>
</dbReference>
<keyword evidence="3 8" id="KW-1134">Transmembrane beta strand</keyword>
<feature type="chain" id="PRO_5016678859" evidence="10">
    <location>
        <begin position="28"/>
        <end position="1049"/>
    </location>
</feature>
<keyword evidence="14" id="KW-1185">Reference proteome</keyword>
<proteinExistence type="inferred from homology"/>
<dbReference type="InterPro" id="IPR036942">
    <property type="entry name" value="Beta-barrel_TonB_sf"/>
</dbReference>
<evidence type="ECO:0000259" key="12">
    <source>
        <dbReference type="Pfam" id="PF07715"/>
    </source>
</evidence>
<dbReference type="OrthoDB" id="7051241at2"/>
<dbReference type="EMBL" id="QRGP01000001">
    <property type="protein sequence ID" value="RDV06004.1"/>
    <property type="molecule type" value="Genomic_DNA"/>
</dbReference>
<evidence type="ECO:0000256" key="10">
    <source>
        <dbReference type="SAM" id="SignalP"/>
    </source>
</evidence>
<keyword evidence="7 8" id="KW-0998">Cell outer membrane</keyword>
<dbReference type="InterPro" id="IPR039426">
    <property type="entry name" value="TonB-dep_rcpt-like"/>
</dbReference>
<dbReference type="InterPro" id="IPR037066">
    <property type="entry name" value="Plug_dom_sf"/>
</dbReference>
<feature type="signal peptide" evidence="10">
    <location>
        <begin position="1"/>
        <end position="27"/>
    </location>
</feature>
<dbReference type="Pfam" id="PF00593">
    <property type="entry name" value="TonB_dep_Rec_b-barrel"/>
    <property type="match status" value="1"/>
</dbReference>
<evidence type="ECO:0000259" key="11">
    <source>
        <dbReference type="Pfam" id="PF00593"/>
    </source>
</evidence>
<evidence type="ECO:0000256" key="9">
    <source>
        <dbReference type="RuleBase" id="RU003357"/>
    </source>
</evidence>
<evidence type="ECO:0000256" key="5">
    <source>
        <dbReference type="ARBA" id="ARBA00023077"/>
    </source>
</evidence>
<dbReference type="PROSITE" id="PS52016">
    <property type="entry name" value="TONB_DEPENDENT_REC_3"/>
    <property type="match status" value="1"/>
</dbReference>
<keyword evidence="10" id="KW-0732">Signal</keyword>
<dbReference type="Gene3D" id="2.170.130.10">
    <property type="entry name" value="TonB-dependent receptor, plug domain"/>
    <property type="match status" value="1"/>
</dbReference>
<comment type="similarity">
    <text evidence="8 9">Belongs to the TonB-dependent receptor family.</text>
</comment>
<dbReference type="Proteomes" id="UP000263833">
    <property type="component" value="Unassembled WGS sequence"/>
</dbReference>
<feature type="domain" description="TonB-dependent receptor-like beta-barrel" evidence="11">
    <location>
        <begin position="419"/>
        <end position="1006"/>
    </location>
</feature>
<dbReference type="Pfam" id="PF07715">
    <property type="entry name" value="Plug"/>
    <property type="match status" value="1"/>
</dbReference>
<evidence type="ECO:0000313" key="14">
    <source>
        <dbReference type="Proteomes" id="UP000263833"/>
    </source>
</evidence>
<dbReference type="AlphaFoldDB" id="A0A371BEJ6"/>
<keyword evidence="6 8" id="KW-0472">Membrane</keyword>
<sequence length="1049" mass="113689">MKIQSVKGRIAFGVSAIALAVVAPAYAQEAPADEEVQSIADGESAVSETGQPIVVTGSRIRRDEFSSTSPISVIDPELGAKQGQNSVAELIQSSPIASGSSQVTSAISSAFVTNGGAGTETISLRGLGAERTLVLLNGRRAGPAGTRGAVSAFDLNVMPSSIVRQVELLKDGASSVYGSDAVAGVVNVLTKKSTDGLEVEGFASVPGKSGGEQYNISAAWGKEFDGGHFLIAADYYKRKELKRRDRKYLECEEDYIFTETGERADLTDPRTGDYRCTDLPWGHVWLYDLTYYYSADGSSNIPGSTGDFNAVLFQYNYAGDNLQNYLTPINPATDPAHIGTPAGWYPVARTGDRNSFALYNNYSPIQAKETFIPKNERFTVYLDSAIELGDVAEFYVEALHNQRRTRQDGFRQFWQFGVNETFGDPFAVGWTGAAYLSPTLIADVGDSSQKVKYTRAVAGLRGDVDKGFFKDWSWDVYYQFSRSDGRYTNEQILADSIATQDFRFGSCVGTTTAVTGKQCIDINWVDPEFLRGNLSQAERDFLFGTETGRTIYDQHNIEASVAGDLFELPAGPVGVALGMSYRQDKINDLPGDITYALTPGGDPSNPADYINNAWGSTASGNTAGKSITKEAFGEVSIPLIYNTPFIQNFTLSAAARVTSVKATRKVDGFSAKDNANWTYKLGFNWEVTDWLRFRGTYGTSYRAPALFEQFLADQTSFLNQRNVDPCIRWGQNLADGLISQQFANNCAADGVPAGHTGSGIEATVITGGGIGVLEAETSKAKTISAILTPKFGFLPDTTFKLAVDYFDIEVTGEIAQLGAGNILAGCYASDFFPTDPLCSLFERGQFDTNGNVISAVNVGFVRDSFINVNSQRNKGVDVTAELRHDFGNLGTLRFLAQMTWQTRDDIALFEGTTVSTNGELGEPKWVGDFNLVWSKGNVELFYGLDVVGGTSNEADFIEDNGSTCLTSATFGRYCVDVTTPTVFYHSASASVDVNEKFKMTLGVSNLLDRKPPQVSGLSGGEVSVKGRSAFASQYDYVGRRFFINFGAKF</sequence>
<dbReference type="Gene3D" id="2.40.170.20">
    <property type="entry name" value="TonB-dependent receptor, beta-barrel domain"/>
    <property type="match status" value="1"/>
</dbReference>
<evidence type="ECO:0000256" key="2">
    <source>
        <dbReference type="ARBA" id="ARBA00022448"/>
    </source>
</evidence>
<keyword evidence="5 9" id="KW-0798">TonB box</keyword>
<comment type="caution">
    <text evidence="13">The sequence shown here is derived from an EMBL/GenBank/DDBJ whole genome shotgun (WGS) entry which is preliminary data.</text>
</comment>
<dbReference type="InterPro" id="IPR012910">
    <property type="entry name" value="Plug_dom"/>
</dbReference>
<dbReference type="InterPro" id="IPR000531">
    <property type="entry name" value="Beta-barrel_TonB"/>
</dbReference>
<name>A0A371BEJ6_9SPHN</name>
<evidence type="ECO:0000256" key="7">
    <source>
        <dbReference type="ARBA" id="ARBA00023237"/>
    </source>
</evidence>
<evidence type="ECO:0000256" key="6">
    <source>
        <dbReference type="ARBA" id="ARBA00023136"/>
    </source>
</evidence>
<dbReference type="GO" id="GO:0009279">
    <property type="term" value="C:cell outer membrane"/>
    <property type="evidence" value="ECO:0007669"/>
    <property type="project" value="UniProtKB-SubCell"/>
</dbReference>
<keyword evidence="2 8" id="KW-0813">Transport</keyword>
<evidence type="ECO:0000256" key="8">
    <source>
        <dbReference type="PROSITE-ProRule" id="PRU01360"/>
    </source>
</evidence>
<protein>
    <submittedName>
        <fullName evidence="13">TonB-dependent receptor</fullName>
    </submittedName>
</protein>
<organism evidence="13 14">
    <name type="scientific">Sphingorhabdus pulchriflava</name>
    <dbReference type="NCBI Taxonomy" id="2292257"/>
    <lineage>
        <taxon>Bacteria</taxon>
        <taxon>Pseudomonadati</taxon>
        <taxon>Pseudomonadota</taxon>
        <taxon>Alphaproteobacteria</taxon>
        <taxon>Sphingomonadales</taxon>
        <taxon>Sphingomonadaceae</taxon>
        <taxon>Sphingorhabdus</taxon>
    </lineage>
</organism>
<evidence type="ECO:0000256" key="4">
    <source>
        <dbReference type="ARBA" id="ARBA00022692"/>
    </source>
</evidence>
<keyword evidence="4 8" id="KW-0812">Transmembrane</keyword>
<dbReference type="SUPFAM" id="SSF56935">
    <property type="entry name" value="Porins"/>
    <property type="match status" value="1"/>
</dbReference>
<evidence type="ECO:0000256" key="1">
    <source>
        <dbReference type="ARBA" id="ARBA00004571"/>
    </source>
</evidence>
<accession>A0A371BEJ6</accession>
<evidence type="ECO:0000313" key="13">
    <source>
        <dbReference type="EMBL" id="RDV06004.1"/>
    </source>
</evidence>
<dbReference type="RefSeq" id="WP_115547565.1">
    <property type="nucleotide sequence ID" value="NZ_QRGP01000001.1"/>
</dbReference>